<evidence type="ECO:0000313" key="7">
    <source>
        <dbReference type="Proteomes" id="UP000707206"/>
    </source>
</evidence>
<evidence type="ECO:0000259" key="5">
    <source>
        <dbReference type="SMART" id="SM00478"/>
    </source>
</evidence>
<dbReference type="GO" id="GO:0008725">
    <property type="term" value="F:DNA-3-methyladenine glycosylase activity"/>
    <property type="evidence" value="ECO:0007669"/>
    <property type="project" value="TreeGrafter"/>
</dbReference>
<dbReference type="GO" id="GO:0043916">
    <property type="term" value="F:DNA-7-methylguanine glycosylase activity"/>
    <property type="evidence" value="ECO:0007669"/>
    <property type="project" value="TreeGrafter"/>
</dbReference>
<gene>
    <name evidence="6" type="ORF">FK220_000105</name>
</gene>
<dbReference type="Proteomes" id="UP000707206">
    <property type="component" value="Unassembled WGS sequence"/>
</dbReference>
<dbReference type="EC" id="3.2.2.21" evidence="2"/>
<dbReference type="Gene3D" id="1.10.1670.40">
    <property type="match status" value="1"/>
</dbReference>
<dbReference type="PANTHER" id="PTHR43003">
    <property type="entry name" value="DNA-3-METHYLADENINE GLYCOSYLASE"/>
    <property type="match status" value="1"/>
</dbReference>
<dbReference type="SMART" id="SM00478">
    <property type="entry name" value="ENDO3c"/>
    <property type="match status" value="1"/>
</dbReference>
<keyword evidence="3" id="KW-0227">DNA damage</keyword>
<dbReference type="InterPro" id="IPR051912">
    <property type="entry name" value="Alkylbase_DNA_Glycosylase/TA"/>
</dbReference>
<dbReference type="EMBL" id="VIKU02000001">
    <property type="protein sequence ID" value="NHF57721.1"/>
    <property type="molecule type" value="Genomic_DNA"/>
</dbReference>
<dbReference type="GO" id="GO:0032993">
    <property type="term" value="C:protein-DNA complex"/>
    <property type="evidence" value="ECO:0007669"/>
    <property type="project" value="TreeGrafter"/>
</dbReference>
<reference evidence="6" key="1">
    <citation type="submission" date="2019-07" db="EMBL/GenBank/DDBJ databases">
        <authorList>
            <person name="De-Chao Zhang Q."/>
        </authorList>
    </citation>
    <scope>NUCLEOTIDE SEQUENCE</scope>
    <source>
        <strain evidence="6">TP-CH-4</strain>
    </source>
</reference>
<evidence type="ECO:0000256" key="4">
    <source>
        <dbReference type="ARBA" id="ARBA00023204"/>
    </source>
</evidence>
<dbReference type="InterPro" id="IPR011257">
    <property type="entry name" value="DNA_glycosylase"/>
</dbReference>
<dbReference type="AlphaFoldDB" id="A0A967E8N0"/>
<evidence type="ECO:0000256" key="3">
    <source>
        <dbReference type="ARBA" id="ARBA00022763"/>
    </source>
</evidence>
<organism evidence="6 7">
    <name type="scientific">Pelagihabitans pacificus</name>
    <dbReference type="NCBI Taxonomy" id="2696054"/>
    <lineage>
        <taxon>Bacteria</taxon>
        <taxon>Pseudomonadati</taxon>
        <taxon>Bacteroidota</taxon>
        <taxon>Flavobacteriia</taxon>
        <taxon>Flavobacteriales</taxon>
        <taxon>Flavobacteriaceae</taxon>
        <taxon>Pelagihabitans</taxon>
    </lineage>
</organism>
<dbReference type="GO" id="GO:0006285">
    <property type="term" value="P:base-excision repair, AP site formation"/>
    <property type="evidence" value="ECO:0007669"/>
    <property type="project" value="TreeGrafter"/>
</dbReference>
<proteinExistence type="predicted"/>
<dbReference type="GO" id="GO:0006307">
    <property type="term" value="P:DNA alkylation repair"/>
    <property type="evidence" value="ECO:0007669"/>
    <property type="project" value="TreeGrafter"/>
</dbReference>
<dbReference type="GO" id="GO:0032131">
    <property type="term" value="F:alkylated DNA binding"/>
    <property type="evidence" value="ECO:0007669"/>
    <property type="project" value="TreeGrafter"/>
</dbReference>
<dbReference type="Gene3D" id="1.10.340.30">
    <property type="entry name" value="Hypothetical protein, domain 2"/>
    <property type="match status" value="1"/>
</dbReference>
<evidence type="ECO:0000256" key="1">
    <source>
        <dbReference type="ARBA" id="ARBA00000086"/>
    </source>
</evidence>
<dbReference type="InterPro" id="IPR003265">
    <property type="entry name" value="HhH-GPD_domain"/>
</dbReference>
<dbReference type="Pfam" id="PF00730">
    <property type="entry name" value="HhH-GPD"/>
    <property type="match status" value="1"/>
</dbReference>
<name>A0A967E8N0_9FLAO</name>
<keyword evidence="4" id="KW-0234">DNA repair</keyword>
<evidence type="ECO:0000313" key="6">
    <source>
        <dbReference type="EMBL" id="NHF57721.1"/>
    </source>
</evidence>
<dbReference type="GO" id="GO:0005737">
    <property type="term" value="C:cytoplasm"/>
    <property type="evidence" value="ECO:0007669"/>
    <property type="project" value="TreeGrafter"/>
</dbReference>
<dbReference type="SUPFAM" id="SSF48150">
    <property type="entry name" value="DNA-glycosylase"/>
    <property type="match status" value="1"/>
</dbReference>
<evidence type="ECO:0000256" key="2">
    <source>
        <dbReference type="ARBA" id="ARBA00012000"/>
    </source>
</evidence>
<comment type="catalytic activity">
    <reaction evidence="1">
        <text>Hydrolysis of alkylated DNA, releasing 3-methyladenine, 3-methylguanine, 7-methylguanine and 7-methyladenine.</text>
        <dbReference type="EC" id="3.2.2.21"/>
    </reaction>
</comment>
<sequence>MKRPPGFVSLSKIILEQQVSLASARAHFERLKAYVPEFKPAYLLKLTDQEMRKCHISKQKASYLRSLSSSIINGELDLKGLWELDEPEIRRQLTQIKGIGNWTADVYLMFCLQSKDIFPIGDIAIIHTVKELTAAQSKEEISALSEHWRPLRSLASFFLWHYYLRKRNRPLLL</sequence>
<reference evidence="6" key="2">
    <citation type="submission" date="2020-03" db="EMBL/GenBank/DDBJ databases">
        <title>Flavobacteriaceae bacterium strain TP-CH-4, a member of the family Flavobacteriaceae isolated from a deep-sea seamount.</title>
        <authorList>
            <person name="Zhang D.-C."/>
        </authorList>
    </citation>
    <scope>NUCLEOTIDE SEQUENCE</scope>
    <source>
        <strain evidence="6">TP-CH-4</strain>
    </source>
</reference>
<protein>
    <recommendedName>
        <fullName evidence="2">DNA-3-methyladenine glycosylase II</fullName>
        <ecNumber evidence="2">3.2.2.21</ecNumber>
    </recommendedName>
</protein>
<accession>A0A967E8N0</accession>
<feature type="domain" description="HhH-GPD" evidence="5">
    <location>
        <begin position="15"/>
        <end position="167"/>
    </location>
</feature>
<dbReference type="PANTHER" id="PTHR43003:SF5">
    <property type="entry name" value="DNA-3-METHYLADENINE GLYCOSYLASE"/>
    <property type="match status" value="1"/>
</dbReference>
<comment type="caution">
    <text evidence="6">The sequence shown here is derived from an EMBL/GenBank/DDBJ whole genome shotgun (WGS) entry which is preliminary data.</text>
</comment>
<dbReference type="CDD" id="cd00056">
    <property type="entry name" value="ENDO3c"/>
    <property type="match status" value="1"/>
</dbReference>
<keyword evidence="7" id="KW-1185">Reference proteome</keyword>